<sequence length="504" mass="55794">MNWSWDAEENDISLNGTAGSPDLLRSPEMPLAQGTRAKTNTDALLELMERTGYNMIQENGQRRFGPPPDWIGPRPPRGCEVFIGKIPRDVFEDELVPVFESAGQIYEFRLMMEFNGENRGYAFVTYTNQKDSQSAIDTLNNYEMRPGRPLGVCISIDNCRLFIGGLPRDKGREEVLEEMKLVTDGVKDVVVYPGIGMASADRNRGFAFVQYESHRSAAMARRKLLPGSFHLWGHQLQVDWANPEREIDQAGSSVRTLNVKNLSCATSEGVLRSAFERALCIGAGDYCARSGAIEKIKKISNCAVVHFKRQEDALRAQNLLHGAQIDGAQVEVSLARPGISKNASDGGGVMKDRDIHKEPDEPQTRSRMVDQVMSLLLMNQSQTRRHSLGGVPGATRQLAVDLGEASLRLPRAKETRLLPHEIDLAVTRTAIMRLELWCAHRDFPPPLYSLFNSQGSTGQQLYGYMIYIDGVPGGTFAPEEVGSAIDGAKELAAQSVLNKLCNLK</sequence>
<dbReference type="Gene3D" id="3.30.160.20">
    <property type="match status" value="1"/>
</dbReference>
<dbReference type="AlphaFoldDB" id="A0A8C4R7K1"/>
<keyword evidence="7 11" id="KW-0694">RNA-binding</keyword>
<dbReference type="Pfam" id="PF00076">
    <property type="entry name" value="RRM_1"/>
    <property type="match status" value="2"/>
</dbReference>
<keyword evidence="3" id="KW-0963">Cytoplasm</keyword>
<dbReference type="InterPro" id="IPR012677">
    <property type="entry name" value="Nucleotide-bd_a/b_plait_sf"/>
</dbReference>
<dbReference type="SUPFAM" id="SSF54768">
    <property type="entry name" value="dsRNA-binding domain-like"/>
    <property type="match status" value="1"/>
</dbReference>
<evidence type="ECO:0000256" key="4">
    <source>
        <dbReference type="ARBA" id="ARBA00022737"/>
    </source>
</evidence>
<feature type="compositionally biased region" description="Acidic residues" evidence="12">
    <location>
        <begin position="1"/>
        <end position="11"/>
    </location>
</feature>
<keyword evidence="15" id="KW-1185">Reference proteome</keyword>
<evidence type="ECO:0000256" key="5">
    <source>
        <dbReference type="ARBA" id="ARBA00022782"/>
    </source>
</evidence>
<keyword evidence="4" id="KW-0677">Repeat</keyword>
<dbReference type="GO" id="GO:0051321">
    <property type="term" value="P:meiotic cell cycle"/>
    <property type="evidence" value="ECO:0007669"/>
    <property type="project" value="UniProtKB-KW"/>
</dbReference>
<reference evidence="14" key="2">
    <citation type="submission" date="2025-09" db="UniProtKB">
        <authorList>
            <consortium name="Ensembl"/>
        </authorList>
    </citation>
    <scope>IDENTIFICATION</scope>
</reference>
<evidence type="ECO:0000256" key="12">
    <source>
        <dbReference type="SAM" id="MobiDB-lite"/>
    </source>
</evidence>
<keyword evidence="6" id="KW-0744">Spermatogenesis</keyword>
<dbReference type="GO" id="GO:0048477">
    <property type="term" value="P:oogenesis"/>
    <property type="evidence" value="ECO:0007669"/>
    <property type="project" value="UniProtKB-KW"/>
</dbReference>
<dbReference type="Proteomes" id="UP000694388">
    <property type="component" value="Unplaced"/>
</dbReference>
<evidence type="ECO:0000256" key="1">
    <source>
        <dbReference type="ARBA" id="ARBA00004496"/>
    </source>
</evidence>
<protein>
    <recommendedName>
        <fullName evidence="2">Probable RNA-binding protein 46</fullName>
    </recommendedName>
    <alternativeName>
        <fullName evidence="10">RNA-binding motif protein 46</fullName>
    </alternativeName>
</protein>
<reference evidence="14" key="1">
    <citation type="submission" date="2025-08" db="UniProtKB">
        <authorList>
            <consortium name="Ensembl"/>
        </authorList>
    </citation>
    <scope>IDENTIFICATION</scope>
</reference>
<dbReference type="SMART" id="SM00360">
    <property type="entry name" value="RRM"/>
    <property type="match status" value="3"/>
</dbReference>
<feature type="domain" description="RRM" evidence="13">
    <location>
        <begin position="159"/>
        <end position="243"/>
    </location>
</feature>
<evidence type="ECO:0000256" key="10">
    <source>
        <dbReference type="ARBA" id="ARBA00030581"/>
    </source>
</evidence>
<evidence type="ECO:0000256" key="7">
    <source>
        <dbReference type="ARBA" id="ARBA00022884"/>
    </source>
</evidence>
<evidence type="ECO:0000259" key="13">
    <source>
        <dbReference type="PROSITE" id="PS50102"/>
    </source>
</evidence>
<evidence type="ECO:0000256" key="6">
    <source>
        <dbReference type="ARBA" id="ARBA00022871"/>
    </source>
</evidence>
<dbReference type="OMA" id="VCISIDN"/>
<feature type="domain" description="RRM" evidence="13">
    <location>
        <begin position="255"/>
        <end position="337"/>
    </location>
</feature>
<dbReference type="GeneTree" id="ENSGT00940000165855"/>
<evidence type="ECO:0000313" key="15">
    <source>
        <dbReference type="Proteomes" id="UP000694388"/>
    </source>
</evidence>
<dbReference type="InterPro" id="IPR006535">
    <property type="entry name" value="HnRNP_R/Q_splicing_fac"/>
</dbReference>
<dbReference type="FunFam" id="3.30.70.330:FF:000026">
    <property type="entry name" value="APOBEC1 complementation factor isoform X1"/>
    <property type="match status" value="1"/>
</dbReference>
<dbReference type="PANTHER" id="PTHR21245">
    <property type="entry name" value="HETEROGENEOUS NUCLEAR RIBONUCLEOPROTEIN"/>
    <property type="match status" value="1"/>
</dbReference>
<dbReference type="InterPro" id="IPR035979">
    <property type="entry name" value="RBD_domain_sf"/>
</dbReference>
<dbReference type="PROSITE" id="PS50102">
    <property type="entry name" value="RRM"/>
    <property type="match status" value="3"/>
</dbReference>
<dbReference type="GO" id="GO:0005737">
    <property type="term" value="C:cytoplasm"/>
    <property type="evidence" value="ECO:0007669"/>
    <property type="project" value="UniProtKB-SubCell"/>
</dbReference>
<keyword evidence="5" id="KW-0221">Differentiation</keyword>
<comment type="subcellular location">
    <subcellularLocation>
        <location evidence="1">Cytoplasm</location>
    </subcellularLocation>
</comment>
<dbReference type="GO" id="GO:0003723">
    <property type="term" value="F:RNA binding"/>
    <property type="evidence" value="ECO:0007669"/>
    <property type="project" value="UniProtKB-UniRule"/>
</dbReference>
<dbReference type="SUPFAM" id="SSF54928">
    <property type="entry name" value="RNA-binding domain, RBD"/>
    <property type="match status" value="2"/>
</dbReference>
<accession>A0A8C4R7K1</accession>
<dbReference type="NCBIfam" id="TIGR01648">
    <property type="entry name" value="hnRNP-R-Q"/>
    <property type="match status" value="1"/>
</dbReference>
<organism evidence="14 15">
    <name type="scientific">Eptatretus burgeri</name>
    <name type="common">Inshore hagfish</name>
    <dbReference type="NCBI Taxonomy" id="7764"/>
    <lineage>
        <taxon>Eukaryota</taxon>
        <taxon>Metazoa</taxon>
        <taxon>Chordata</taxon>
        <taxon>Craniata</taxon>
        <taxon>Vertebrata</taxon>
        <taxon>Cyclostomata</taxon>
        <taxon>Myxini</taxon>
        <taxon>Myxiniformes</taxon>
        <taxon>Myxinidae</taxon>
        <taxon>Eptatretinae</taxon>
        <taxon>Eptatretus</taxon>
    </lineage>
</organism>
<dbReference type="GO" id="GO:0007283">
    <property type="term" value="P:spermatogenesis"/>
    <property type="evidence" value="ECO:0007669"/>
    <property type="project" value="UniProtKB-KW"/>
</dbReference>
<dbReference type="InterPro" id="IPR034435">
    <property type="entry name" value="RBM46_RRM2"/>
</dbReference>
<evidence type="ECO:0000256" key="8">
    <source>
        <dbReference type="ARBA" id="ARBA00022943"/>
    </source>
</evidence>
<feature type="region of interest" description="Disordered" evidence="12">
    <location>
        <begin position="1"/>
        <end position="25"/>
    </location>
</feature>
<dbReference type="Ensembl" id="ENSEBUT00000026458.1">
    <property type="protein sequence ID" value="ENSEBUP00000025882.1"/>
    <property type="gene ID" value="ENSEBUG00000015949.1"/>
</dbReference>
<keyword evidence="9" id="KW-0469">Meiosis</keyword>
<dbReference type="Gene3D" id="3.30.70.330">
    <property type="match status" value="3"/>
</dbReference>
<dbReference type="FunFam" id="3.30.70.330:FF:000022">
    <property type="entry name" value="APOBEC1 complementation factor isoform X1"/>
    <property type="match status" value="1"/>
</dbReference>
<name>A0A8C4R7K1_EPTBU</name>
<feature type="domain" description="RRM" evidence="13">
    <location>
        <begin position="79"/>
        <end position="157"/>
    </location>
</feature>
<dbReference type="InterPro" id="IPR000504">
    <property type="entry name" value="RRM_dom"/>
</dbReference>
<evidence type="ECO:0000256" key="2">
    <source>
        <dbReference type="ARBA" id="ARBA00021018"/>
    </source>
</evidence>
<evidence type="ECO:0000256" key="3">
    <source>
        <dbReference type="ARBA" id="ARBA00022490"/>
    </source>
</evidence>
<evidence type="ECO:0000256" key="9">
    <source>
        <dbReference type="ARBA" id="ARBA00023254"/>
    </source>
</evidence>
<evidence type="ECO:0000256" key="11">
    <source>
        <dbReference type="PROSITE-ProRule" id="PRU00176"/>
    </source>
</evidence>
<evidence type="ECO:0000313" key="14">
    <source>
        <dbReference type="Ensembl" id="ENSEBUP00000025882.1"/>
    </source>
</evidence>
<proteinExistence type="predicted"/>
<keyword evidence="8" id="KW-0896">Oogenesis</keyword>
<dbReference type="Pfam" id="PF14709">
    <property type="entry name" value="DND1_DSRM"/>
    <property type="match status" value="1"/>
</dbReference>
<dbReference type="CDD" id="cd12492">
    <property type="entry name" value="RRM2_RBM46"/>
    <property type="match status" value="1"/>
</dbReference>
<dbReference type="CDD" id="cd12249">
    <property type="entry name" value="RRM1_hnRNPR_like"/>
    <property type="match status" value="1"/>
</dbReference>
<feature type="compositionally biased region" description="Basic and acidic residues" evidence="12">
    <location>
        <begin position="350"/>
        <end position="365"/>
    </location>
</feature>
<feature type="region of interest" description="Disordered" evidence="12">
    <location>
        <begin position="341"/>
        <end position="365"/>
    </location>
</feature>